<proteinExistence type="predicted"/>
<dbReference type="Proteomes" id="UP000703315">
    <property type="component" value="Unassembled WGS sequence"/>
</dbReference>
<keyword evidence="3" id="KW-0732">Signal</keyword>
<feature type="transmembrane region" description="Helical" evidence="2">
    <location>
        <begin position="228"/>
        <end position="249"/>
    </location>
</feature>
<gene>
    <name evidence="4" type="ORF">K8V32_04170</name>
</gene>
<keyword evidence="2" id="KW-0472">Membrane</keyword>
<feature type="signal peptide" evidence="3">
    <location>
        <begin position="1"/>
        <end position="25"/>
    </location>
</feature>
<evidence type="ECO:0000256" key="2">
    <source>
        <dbReference type="SAM" id="Phobius"/>
    </source>
</evidence>
<accession>A0A921K6V2</accession>
<sequence length="260" mass="26235">MNIRYITASCLTVALGFIGVGTAAATTETPALTHEATPGEAATADISVTSADALAGEQLSVLILDDGADPDNPSTGDIVFIEQYVLDETGAIDFSVQLPTETLEDYDIALNTSADTQRYLASLVGTDEDDAGSDGEDGTEDPGDGATDAPDDDATDEPDDGGPTHPDDGQTPGGEESPGNTQTPGDSDADSGTDDDTKGAPGTDSSSGDDAQQTGEDQDSGGFLASTGANIAVAIIAGLVAIGLGAVFVTRRRRMAEEEA</sequence>
<feature type="compositionally biased region" description="Acidic residues" evidence="1">
    <location>
        <begin position="126"/>
        <end position="160"/>
    </location>
</feature>
<name>A0A921K6V2_9MICC</name>
<dbReference type="AlphaFoldDB" id="A0A921K6V2"/>
<feature type="chain" id="PRO_5037435598" evidence="3">
    <location>
        <begin position="26"/>
        <end position="260"/>
    </location>
</feature>
<reference evidence="4" key="1">
    <citation type="journal article" date="2021" name="PeerJ">
        <title>Extensive microbial diversity within the chicken gut microbiome revealed by metagenomics and culture.</title>
        <authorList>
            <person name="Gilroy R."/>
            <person name="Ravi A."/>
            <person name="Getino M."/>
            <person name="Pursley I."/>
            <person name="Horton D.L."/>
            <person name="Alikhan N.F."/>
            <person name="Baker D."/>
            <person name="Gharbi K."/>
            <person name="Hall N."/>
            <person name="Watson M."/>
            <person name="Adriaenssens E.M."/>
            <person name="Foster-Nyarko E."/>
            <person name="Jarju S."/>
            <person name="Secka A."/>
            <person name="Antonio M."/>
            <person name="Oren A."/>
            <person name="Chaudhuri R.R."/>
            <person name="La Ragione R."/>
            <person name="Hildebrand F."/>
            <person name="Pallen M.J."/>
        </authorList>
    </citation>
    <scope>NUCLEOTIDE SEQUENCE</scope>
    <source>
        <strain evidence="4">ChiHjej13B12-14962</strain>
    </source>
</reference>
<evidence type="ECO:0000313" key="5">
    <source>
        <dbReference type="Proteomes" id="UP000703315"/>
    </source>
</evidence>
<keyword evidence="2" id="KW-1133">Transmembrane helix</keyword>
<dbReference type="EMBL" id="DYXC01000057">
    <property type="protein sequence ID" value="HJF13985.1"/>
    <property type="molecule type" value="Genomic_DNA"/>
</dbReference>
<feature type="region of interest" description="Disordered" evidence="1">
    <location>
        <begin position="125"/>
        <end position="224"/>
    </location>
</feature>
<evidence type="ECO:0000256" key="3">
    <source>
        <dbReference type="SAM" id="SignalP"/>
    </source>
</evidence>
<reference evidence="4" key="2">
    <citation type="submission" date="2021-09" db="EMBL/GenBank/DDBJ databases">
        <authorList>
            <person name="Gilroy R."/>
        </authorList>
    </citation>
    <scope>NUCLEOTIDE SEQUENCE</scope>
    <source>
        <strain evidence="4">ChiHjej13B12-14962</strain>
    </source>
</reference>
<protein>
    <submittedName>
        <fullName evidence="4">LPXTG cell wall anchor domain-containing protein</fullName>
    </submittedName>
</protein>
<feature type="compositionally biased region" description="Polar residues" evidence="1">
    <location>
        <begin position="203"/>
        <end position="215"/>
    </location>
</feature>
<organism evidence="4 5">
    <name type="scientific">Enteractinococcus helveticum</name>
    <dbReference type="NCBI Taxonomy" id="1837282"/>
    <lineage>
        <taxon>Bacteria</taxon>
        <taxon>Bacillati</taxon>
        <taxon>Actinomycetota</taxon>
        <taxon>Actinomycetes</taxon>
        <taxon>Micrococcales</taxon>
        <taxon>Micrococcaceae</taxon>
    </lineage>
</organism>
<dbReference type="RefSeq" id="WP_303903333.1">
    <property type="nucleotide sequence ID" value="NZ_DYXC01000057.1"/>
</dbReference>
<evidence type="ECO:0000313" key="4">
    <source>
        <dbReference type="EMBL" id="HJF13985.1"/>
    </source>
</evidence>
<comment type="caution">
    <text evidence="4">The sequence shown here is derived from an EMBL/GenBank/DDBJ whole genome shotgun (WGS) entry which is preliminary data.</text>
</comment>
<dbReference type="NCBIfam" id="TIGR01167">
    <property type="entry name" value="LPXTG_anchor"/>
    <property type="match status" value="1"/>
</dbReference>
<keyword evidence="2" id="KW-0812">Transmembrane</keyword>
<evidence type="ECO:0000256" key="1">
    <source>
        <dbReference type="SAM" id="MobiDB-lite"/>
    </source>
</evidence>
<feature type="compositionally biased region" description="Low complexity" evidence="1">
    <location>
        <begin position="161"/>
        <end position="174"/>
    </location>
</feature>